<evidence type="ECO:0008006" key="4">
    <source>
        <dbReference type="Google" id="ProtNLM"/>
    </source>
</evidence>
<protein>
    <recommendedName>
        <fullName evidence="4">Lipoprotein</fullName>
    </recommendedName>
</protein>
<dbReference type="PROSITE" id="PS51257">
    <property type="entry name" value="PROKAR_LIPOPROTEIN"/>
    <property type="match status" value="1"/>
</dbReference>
<dbReference type="Proteomes" id="UP000287156">
    <property type="component" value="Unassembled WGS sequence"/>
</dbReference>
<evidence type="ECO:0000256" key="1">
    <source>
        <dbReference type="SAM" id="SignalP"/>
    </source>
</evidence>
<keyword evidence="1" id="KW-0732">Signal</keyword>
<dbReference type="OrthoDB" id="2654667at2"/>
<evidence type="ECO:0000313" key="2">
    <source>
        <dbReference type="EMBL" id="RST72485.1"/>
    </source>
</evidence>
<evidence type="ECO:0000313" key="3">
    <source>
        <dbReference type="Proteomes" id="UP000287156"/>
    </source>
</evidence>
<name>A0A429XW19_9BACI</name>
<dbReference type="AlphaFoldDB" id="A0A429XW19"/>
<dbReference type="Pfam" id="PF13798">
    <property type="entry name" value="PCYCGC"/>
    <property type="match status" value="1"/>
</dbReference>
<comment type="caution">
    <text evidence="2">The sequence shown here is derived from an EMBL/GenBank/DDBJ whole genome shotgun (WGS) entry which is preliminary data.</text>
</comment>
<gene>
    <name evidence="2" type="ORF">D4T97_015595</name>
</gene>
<feature type="chain" id="PRO_5038842736" description="Lipoprotein" evidence="1">
    <location>
        <begin position="18"/>
        <end position="162"/>
    </location>
</feature>
<proteinExistence type="predicted"/>
<sequence>MKKLFIVALIMINMVLAACSNTEDGHAEKHTDEGVEVHLGDIREETGGPQELPEFLEGKPEDMKVVYQAVALNRELLEKIPCYCGCGESVGHKDNYDCFIHDNKEDGRIVWDDHGTKCLVCLEIAAQSINDYKNGKSIKEIRKEIDEKYKEGYAEPTPTEEV</sequence>
<dbReference type="RefSeq" id="WP_126051694.1">
    <property type="nucleotide sequence ID" value="NZ_QYTV02000008.1"/>
</dbReference>
<organism evidence="2 3">
    <name type="scientific">Siminovitchia acidinfaciens</name>
    <dbReference type="NCBI Taxonomy" id="2321395"/>
    <lineage>
        <taxon>Bacteria</taxon>
        <taxon>Bacillati</taxon>
        <taxon>Bacillota</taxon>
        <taxon>Bacilli</taxon>
        <taxon>Bacillales</taxon>
        <taxon>Bacillaceae</taxon>
        <taxon>Siminovitchia</taxon>
    </lineage>
</organism>
<keyword evidence="3" id="KW-1185">Reference proteome</keyword>
<feature type="signal peptide" evidence="1">
    <location>
        <begin position="1"/>
        <end position="17"/>
    </location>
</feature>
<reference evidence="2" key="1">
    <citation type="submission" date="2018-12" db="EMBL/GenBank/DDBJ databases">
        <authorList>
            <person name="Sun L."/>
            <person name="Chen Z."/>
        </authorList>
    </citation>
    <scope>NUCLEOTIDE SEQUENCE [LARGE SCALE GENOMIC DNA]</scope>
    <source>
        <strain evidence="2">3-2-2</strain>
    </source>
</reference>
<dbReference type="InterPro" id="IPR025673">
    <property type="entry name" value="PCYCGC"/>
</dbReference>
<accession>A0A429XW19</accession>
<dbReference type="EMBL" id="QYTV02000008">
    <property type="protein sequence ID" value="RST72485.1"/>
    <property type="molecule type" value="Genomic_DNA"/>
</dbReference>